<evidence type="ECO:0000313" key="4">
    <source>
        <dbReference type="EMBL" id="KKR42956.1"/>
    </source>
</evidence>
<evidence type="ECO:0000313" key="5">
    <source>
        <dbReference type="Proteomes" id="UP000034215"/>
    </source>
</evidence>
<name>A0A0G0QZR5_9BACT</name>
<dbReference type="SMART" id="SM00460">
    <property type="entry name" value="TGc"/>
    <property type="match status" value="1"/>
</dbReference>
<dbReference type="InterPro" id="IPR002931">
    <property type="entry name" value="Transglutaminase-like"/>
</dbReference>
<organism evidence="4 5">
    <name type="scientific">Candidatus Woesebacteria bacterium GW2011_GWB1_40_12</name>
    <dbReference type="NCBI Taxonomy" id="1618576"/>
    <lineage>
        <taxon>Bacteria</taxon>
        <taxon>Candidatus Woeseibacteriota</taxon>
    </lineage>
</organism>
<reference evidence="4 5" key="1">
    <citation type="journal article" date="2015" name="Nature">
        <title>rRNA introns, odd ribosomes, and small enigmatic genomes across a large radiation of phyla.</title>
        <authorList>
            <person name="Brown C.T."/>
            <person name="Hug L.A."/>
            <person name="Thomas B.C."/>
            <person name="Sharon I."/>
            <person name="Castelle C.J."/>
            <person name="Singh A."/>
            <person name="Wilkins M.J."/>
            <person name="Williams K.H."/>
            <person name="Banfield J.F."/>
        </authorList>
    </citation>
    <scope>NUCLEOTIDE SEQUENCE [LARGE SCALE GENOMIC DNA]</scope>
</reference>
<dbReference type="EMBL" id="LBYA01000018">
    <property type="protein sequence ID" value="KKR42956.1"/>
    <property type="molecule type" value="Genomic_DNA"/>
</dbReference>
<keyword evidence="1" id="KW-0812">Transmembrane</keyword>
<dbReference type="Proteomes" id="UP000034215">
    <property type="component" value="Unassembled WGS sequence"/>
</dbReference>
<keyword evidence="2" id="KW-0732">Signal</keyword>
<dbReference type="InterPro" id="IPR038765">
    <property type="entry name" value="Papain-like_cys_pep_sf"/>
</dbReference>
<dbReference type="SUPFAM" id="SSF54001">
    <property type="entry name" value="Cysteine proteinases"/>
    <property type="match status" value="1"/>
</dbReference>
<dbReference type="PANTHER" id="PTHR33490:SF6">
    <property type="entry name" value="SLL1049 PROTEIN"/>
    <property type="match status" value="1"/>
</dbReference>
<feature type="signal peptide" evidence="2">
    <location>
        <begin position="1"/>
        <end position="25"/>
    </location>
</feature>
<evidence type="ECO:0000256" key="1">
    <source>
        <dbReference type="SAM" id="Phobius"/>
    </source>
</evidence>
<evidence type="ECO:0000259" key="3">
    <source>
        <dbReference type="SMART" id="SM00460"/>
    </source>
</evidence>
<gene>
    <name evidence="4" type="ORF">UT76_C0018G0008</name>
</gene>
<proteinExistence type="predicted"/>
<accession>A0A0G0QZR5</accession>
<evidence type="ECO:0000256" key="2">
    <source>
        <dbReference type="SAM" id="SignalP"/>
    </source>
</evidence>
<dbReference type="AlphaFoldDB" id="A0A0G0QZR5"/>
<dbReference type="Pfam" id="PF01841">
    <property type="entry name" value="Transglut_core"/>
    <property type="match status" value="1"/>
</dbReference>
<keyword evidence="1" id="KW-0472">Membrane</keyword>
<protein>
    <submittedName>
        <fullName evidence="4">Transglutaminase family protein</fullName>
    </submittedName>
</protein>
<dbReference type="Gene3D" id="3.10.620.30">
    <property type="match status" value="1"/>
</dbReference>
<keyword evidence="1" id="KW-1133">Transmembrane helix</keyword>
<feature type="domain" description="Transglutaminase-like" evidence="3">
    <location>
        <begin position="350"/>
        <end position="421"/>
    </location>
</feature>
<comment type="caution">
    <text evidence="4">The sequence shown here is derived from an EMBL/GenBank/DDBJ whole genome shotgun (WGS) entry which is preliminary data.</text>
</comment>
<feature type="chain" id="PRO_5002534160" evidence="2">
    <location>
        <begin position="26"/>
        <end position="633"/>
    </location>
</feature>
<dbReference type="PANTHER" id="PTHR33490">
    <property type="entry name" value="BLR5614 PROTEIN-RELATED"/>
    <property type="match status" value="1"/>
</dbReference>
<feature type="transmembrane region" description="Helical" evidence="1">
    <location>
        <begin position="576"/>
        <end position="597"/>
    </location>
</feature>
<sequence>MKFKSILISLTFLISYFLIPSVAYAENEFSVDTTVIYNVQESGKTNVTHQVTLENNFSNLYATTYTLSLENIDATSAKASSNNGTIYPVEIFKEEGRTDIKVSFPDTSVGKGAQRHFNITYENSTFAVRTGEVWEISVPRLGTETNFRNYQLILKIPKAYGFEAYISPQPGTRELTDEGYSYTFSKESVTQNGISAGFGQFQVFAFNLSYHLENPLAKASSTQISIPPDTAFQKVYIENIEPKPANVSVDTDGNWIATFDLSARQRIDVLVSGSVQIFASYRSFPKVTQESLNENLKEDTYWQVNDPKIKELAARLKTPEAIYNYVSQTLSYDTARVQPNVQRMGAVAALASPTNAICMEYTDLFIAIARAAGIPAREVNGYAYTENPDLQPLGLVADVLHAWPEYYDREKGVWIAIDPTWGSTTGGIDFFNKLDLRHFAFVLHGASSREPYPPGSYKLGPNPQKDVYVSFGQLPENKISTPTVSIKPFRVLPFFSSIYTVTVSNPGPAALYSVYPTIYYDSTEKTRDHIAMLLPYSNNQIQITLPYSFLGKDMPSVIKVVLGSSKAEILTNKKQIVINSLIIVLLFLIIVMAFIFIKAKKIKIFGFFGKMMGTKKVNNEIPSGEPPKDQIKT</sequence>